<keyword evidence="3" id="KW-1185">Reference proteome</keyword>
<comment type="caution">
    <text evidence="2">The sequence shown here is derived from an EMBL/GenBank/DDBJ whole genome shotgun (WGS) entry which is preliminary data.</text>
</comment>
<dbReference type="Gene3D" id="3.40.630.30">
    <property type="match status" value="1"/>
</dbReference>
<dbReference type="InterPro" id="IPR016181">
    <property type="entry name" value="Acyl_CoA_acyltransferase"/>
</dbReference>
<gene>
    <name evidence="2" type="ORF">ATO3_21625</name>
</gene>
<protein>
    <recommendedName>
        <fullName evidence="1">N-acetyltransferase domain-containing protein</fullName>
    </recommendedName>
</protein>
<dbReference type="Pfam" id="PF00583">
    <property type="entry name" value="Acetyltransf_1"/>
    <property type="match status" value="1"/>
</dbReference>
<accession>A0A225NDE2</accession>
<dbReference type="InterPro" id="IPR000182">
    <property type="entry name" value="GNAT_dom"/>
</dbReference>
<evidence type="ECO:0000259" key="1">
    <source>
        <dbReference type="PROSITE" id="PS51186"/>
    </source>
</evidence>
<dbReference type="AlphaFoldDB" id="A0A225NDE2"/>
<evidence type="ECO:0000313" key="3">
    <source>
        <dbReference type="Proteomes" id="UP000215377"/>
    </source>
</evidence>
<name>A0A225NDE2_9RHOB</name>
<reference evidence="2 3" key="1">
    <citation type="submission" date="2013-04" db="EMBL/GenBank/DDBJ databases">
        <title>Oceanicola sp. 22II1-22F33 Genome Sequencing.</title>
        <authorList>
            <person name="Lai Q."/>
            <person name="Li G."/>
            <person name="Shao Z."/>
        </authorList>
    </citation>
    <scope>NUCLEOTIDE SEQUENCE [LARGE SCALE GENOMIC DNA]</scope>
    <source>
        <strain evidence="2 3">22II1-22F33</strain>
    </source>
</reference>
<dbReference type="GO" id="GO:0016747">
    <property type="term" value="F:acyltransferase activity, transferring groups other than amino-acyl groups"/>
    <property type="evidence" value="ECO:0007669"/>
    <property type="project" value="InterPro"/>
</dbReference>
<sequence length="144" mass="15323">MGRLSHFTLPPEQAGFADLPGKVLSDSPARDGHVILADGEPAGFFAIDRDYAETHDFADPGAIGLRMFSVDHAQQGRGIASAAARAMAGYFRDRYPGIGSCWLTVNCRNPGARAVYLKGGFTDTGALYHGGGFGPQHIMRLALD</sequence>
<dbReference type="EMBL" id="AQQR01000014">
    <property type="protein sequence ID" value="OWU69916.1"/>
    <property type="molecule type" value="Genomic_DNA"/>
</dbReference>
<organism evidence="2 3">
    <name type="scientific">Marinibacterium profundimaris</name>
    <dbReference type="NCBI Taxonomy" id="1679460"/>
    <lineage>
        <taxon>Bacteria</taxon>
        <taxon>Pseudomonadati</taxon>
        <taxon>Pseudomonadota</taxon>
        <taxon>Alphaproteobacteria</taxon>
        <taxon>Rhodobacterales</taxon>
        <taxon>Paracoccaceae</taxon>
        <taxon>Marinibacterium</taxon>
    </lineage>
</organism>
<dbReference type="PROSITE" id="PS51186">
    <property type="entry name" value="GNAT"/>
    <property type="match status" value="1"/>
</dbReference>
<dbReference type="Proteomes" id="UP000215377">
    <property type="component" value="Unassembled WGS sequence"/>
</dbReference>
<feature type="domain" description="N-acetyltransferase" evidence="1">
    <location>
        <begin position="1"/>
        <end position="144"/>
    </location>
</feature>
<evidence type="ECO:0000313" key="2">
    <source>
        <dbReference type="EMBL" id="OWU69916.1"/>
    </source>
</evidence>
<proteinExistence type="predicted"/>
<dbReference type="SUPFAM" id="SSF55729">
    <property type="entry name" value="Acyl-CoA N-acyltransferases (Nat)"/>
    <property type="match status" value="1"/>
</dbReference>